<dbReference type="EMBL" id="BTRK01000002">
    <property type="protein sequence ID" value="GMR37690.1"/>
    <property type="molecule type" value="Genomic_DNA"/>
</dbReference>
<dbReference type="Proteomes" id="UP001328107">
    <property type="component" value="Unassembled WGS sequence"/>
</dbReference>
<gene>
    <name evidence="1" type="ORF">PMAYCL1PPCAC_07885</name>
</gene>
<evidence type="ECO:0000313" key="1">
    <source>
        <dbReference type="EMBL" id="GMR37690.1"/>
    </source>
</evidence>
<name>A0AAN4ZHB5_9BILA</name>
<protein>
    <recommendedName>
        <fullName evidence="3">CX domain-containing protein</fullName>
    </recommendedName>
</protein>
<accession>A0AAN4ZHB5</accession>
<feature type="non-terminal residue" evidence="1">
    <location>
        <position position="218"/>
    </location>
</feature>
<evidence type="ECO:0000313" key="2">
    <source>
        <dbReference type="Proteomes" id="UP001328107"/>
    </source>
</evidence>
<keyword evidence="2" id="KW-1185">Reference proteome</keyword>
<evidence type="ECO:0008006" key="3">
    <source>
        <dbReference type="Google" id="ProtNLM"/>
    </source>
</evidence>
<organism evidence="1 2">
    <name type="scientific">Pristionchus mayeri</name>
    <dbReference type="NCBI Taxonomy" id="1317129"/>
    <lineage>
        <taxon>Eukaryota</taxon>
        <taxon>Metazoa</taxon>
        <taxon>Ecdysozoa</taxon>
        <taxon>Nematoda</taxon>
        <taxon>Chromadorea</taxon>
        <taxon>Rhabditida</taxon>
        <taxon>Rhabditina</taxon>
        <taxon>Diplogasteromorpha</taxon>
        <taxon>Diplogasteroidea</taxon>
        <taxon>Neodiplogasteridae</taxon>
        <taxon>Pristionchus</taxon>
    </lineage>
</organism>
<feature type="non-terminal residue" evidence="1">
    <location>
        <position position="1"/>
    </location>
</feature>
<dbReference type="PANTHER" id="PTHR47520:SF13">
    <property type="entry name" value="PROTEIN CBG10012"/>
    <property type="match status" value="1"/>
</dbReference>
<proteinExistence type="predicted"/>
<reference evidence="2" key="1">
    <citation type="submission" date="2022-10" db="EMBL/GenBank/DDBJ databases">
        <title>Genome assembly of Pristionchus species.</title>
        <authorList>
            <person name="Yoshida K."/>
            <person name="Sommer R.J."/>
        </authorList>
    </citation>
    <scope>NUCLEOTIDE SEQUENCE [LARGE SCALE GENOMIC DNA]</scope>
    <source>
        <strain evidence="2">RS5460</strain>
    </source>
</reference>
<dbReference type="PANTHER" id="PTHR47520">
    <property type="entry name" value="CX DOMAIN-CONTAINING PROTEIN-RELATED"/>
    <property type="match status" value="1"/>
</dbReference>
<sequence length="218" mass="24624">LSFHVAGSAQVEVSSSKNGGCHVNKEKVRSTSLARKDDSNATVFVRWFRGDGTAENSHAPHVNSSVVYSSLFDQNSFTSVFMQKIEEKPAFERKSNPRNFSLSSRLFIKISLTVNDARRPVIIGDNIIHYFWNVSSLPKIDNFAECFHYTTMNDAKSVSFCNITKMDRCAANISDFSHLAPFSFHNKNGQRLTQFSWLCREGQSCCAYECCDLVDMFV</sequence>
<comment type="caution">
    <text evidence="1">The sequence shown here is derived from an EMBL/GenBank/DDBJ whole genome shotgun (WGS) entry which is preliminary data.</text>
</comment>
<dbReference type="AlphaFoldDB" id="A0AAN4ZHB5"/>